<evidence type="ECO:0000313" key="8">
    <source>
        <dbReference type="EMBL" id="MBS3062412.1"/>
    </source>
</evidence>
<dbReference type="NCBIfam" id="TIGR00374">
    <property type="entry name" value="flippase-like domain"/>
    <property type="match status" value="1"/>
</dbReference>
<feature type="transmembrane region" description="Helical" evidence="7">
    <location>
        <begin position="103"/>
        <end position="119"/>
    </location>
</feature>
<feature type="transmembrane region" description="Helical" evidence="7">
    <location>
        <begin position="192"/>
        <end position="209"/>
    </location>
</feature>
<evidence type="ECO:0000256" key="4">
    <source>
        <dbReference type="ARBA" id="ARBA00022692"/>
    </source>
</evidence>
<dbReference type="GO" id="GO:0005886">
    <property type="term" value="C:plasma membrane"/>
    <property type="evidence" value="ECO:0007669"/>
    <property type="project" value="UniProtKB-SubCell"/>
</dbReference>
<dbReference type="Pfam" id="PF03706">
    <property type="entry name" value="LPG_synthase_TM"/>
    <property type="match status" value="1"/>
</dbReference>
<dbReference type="EMBL" id="JAGVWE010000002">
    <property type="protein sequence ID" value="MBS3062412.1"/>
    <property type="molecule type" value="Genomic_DNA"/>
</dbReference>
<feature type="transmembrane region" description="Helical" evidence="7">
    <location>
        <begin position="273"/>
        <end position="298"/>
    </location>
</feature>
<comment type="similarity">
    <text evidence="2">Belongs to the UPF0104 family.</text>
</comment>
<dbReference type="PANTHER" id="PTHR39087:SF2">
    <property type="entry name" value="UPF0104 MEMBRANE PROTEIN MJ1595"/>
    <property type="match status" value="1"/>
</dbReference>
<reference evidence="8" key="1">
    <citation type="submission" date="2021-03" db="EMBL/GenBank/DDBJ databases">
        <authorList>
            <person name="Jaffe A."/>
        </authorList>
    </citation>
    <scope>NUCLEOTIDE SEQUENCE</scope>
    <source>
        <strain evidence="8">RIFCSPLOWO2_01_FULL_58_19</strain>
    </source>
</reference>
<evidence type="ECO:0000256" key="1">
    <source>
        <dbReference type="ARBA" id="ARBA00004651"/>
    </source>
</evidence>
<evidence type="ECO:0000313" key="9">
    <source>
        <dbReference type="Proteomes" id="UP000678237"/>
    </source>
</evidence>
<dbReference type="Proteomes" id="UP000678237">
    <property type="component" value="Unassembled WGS sequence"/>
</dbReference>
<reference evidence="8" key="2">
    <citation type="submission" date="2021-05" db="EMBL/GenBank/DDBJ databases">
        <title>Protein family content uncovers lineage relationships and bacterial pathway maintenance mechanisms in DPANN archaea.</title>
        <authorList>
            <person name="Castelle C.J."/>
            <person name="Meheust R."/>
            <person name="Jaffe A.L."/>
            <person name="Seitz K."/>
            <person name="Gong X."/>
            <person name="Baker B.J."/>
            <person name="Banfield J.F."/>
        </authorList>
    </citation>
    <scope>NUCLEOTIDE SEQUENCE</scope>
    <source>
        <strain evidence="8">RIFCSPLOWO2_01_FULL_58_19</strain>
    </source>
</reference>
<protein>
    <submittedName>
        <fullName evidence="8">Flippase-like domain-containing protein</fullName>
    </submittedName>
</protein>
<gene>
    <name evidence="8" type="ORF">J4203_00940</name>
</gene>
<name>A0A8T4L944_9ARCH</name>
<dbReference type="InterPro" id="IPR022791">
    <property type="entry name" value="L-PG_synthase/AglD"/>
</dbReference>
<comment type="subcellular location">
    <subcellularLocation>
        <location evidence="1">Cell membrane</location>
        <topology evidence="1">Multi-pass membrane protein</topology>
    </subcellularLocation>
</comment>
<feature type="transmembrane region" description="Helical" evidence="7">
    <location>
        <begin position="125"/>
        <end position="146"/>
    </location>
</feature>
<feature type="transmembrane region" description="Helical" evidence="7">
    <location>
        <begin position="215"/>
        <end position="236"/>
    </location>
</feature>
<keyword evidence="6 7" id="KW-0472">Membrane</keyword>
<accession>A0A8T4L944</accession>
<keyword evidence="3" id="KW-1003">Cell membrane</keyword>
<evidence type="ECO:0000256" key="7">
    <source>
        <dbReference type="SAM" id="Phobius"/>
    </source>
</evidence>
<dbReference type="PANTHER" id="PTHR39087">
    <property type="entry name" value="UPF0104 MEMBRANE PROTEIN MJ1595"/>
    <property type="match status" value="1"/>
</dbReference>
<proteinExistence type="inferred from homology"/>
<evidence type="ECO:0000256" key="2">
    <source>
        <dbReference type="ARBA" id="ARBA00011061"/>
    </source>
</evidence>
<evidence type="ECO:0000256" key="3">
    <source>
        <dbReference type="ARBA" id="ARBA00022475"/>
    </source>
</evidence>
<dbReference type="AlphaFoldDB" id="A0A8T4L944"/>
<evidence type="ECO:0000256" key="6">
    <source>
        <dbReference type="ARBA" id="ARBA00023136"/>
    </source>
</evidence>
<evidence type="ECO:0000256" key="5">
    <source>
        <dbReference type="ARBA" id="ARBA00022989"/>
    </source>
</evidence>
<feature type="transmembrane region" description="Helical" evidence="7">
    <location>
        <begin position="248"/>
        <end position="267"/>
    </location>
</feature>
<sequence>MGLGLTYAPTVLLDLNPNFFVLAIIFYVFSVILWLISWAYLIKKRKALPYSRLVVVGLTALYGALTPVQVGSEALRSLRLKEFFGVPYSDSIAASLVAKGTKFLILSIVASMALLFFLNTKTDPVFFFGFLSGFIVVLLVSILFLFPFEKKASAGLLNSLERLSKPLPFFSRVHHFFARYSASIDRLTKEEFFLLLFLSALSWAFEFFALQYSFFSLGIVLSFHSLLLLMVMISVLERAPLLPRGIGLVEIMAWHFLAFPELIAGITLSAAQIIALLAVYDLVRLVIPTLLSVLVWLASSKRLEKEKSDYQPARDH</sequence>
<keyword evidence="5 7" id="KW-1133">Transmembrane helix</keyword>
<comment type="caution">
    <text evidence="8">The sequence shown here is derived from an EMBL/GenBank/DDBJ whole genome shotgun (WGS) entry which is preliminary data.</text>
</comment>
<organism evidence="8 9">
    <name type="scientific">Candidatus Iainarchaeum sp</name>
    <dbReference type="NCBI Taxonomy" id="3101447"/>
    <lineage>
        <taxon>Archaea</taxon>
        <taxon>Candidatus Iainarchaeota</taxon>
        <taxon>Candidatus Iainarchaeia</taxon>
        <taxon>Candidatus Iainarchaeales</taxon>
        <taxon>Candidatus Iainarchaeaceae</taxon>
        <taxon>Candidatus Iainarchaeum</taxon>
    </lineage>
</organism>
<feature type="transmembrane region" description="Helical" evidence="7">
    <location>
        <begin position="20"/>
        <end position="42"/>
    </location>
</feature>
<keyword evidence="4 7" id="KW-0812">Transmembrane</keyword>